<protein>
    <submittedName>
        <fullName evidence="2">Uncharacterized protein</fullName>
    </submittedName>
</protein>
<sequence>MSANAFPSIKPHYEDSDSESSSSSPARHRRSRQQGNETPKKPDDRALASSKNSGHSKNSSQTSLTLTGRDTHTIVLSMMEKLMEMNRDLQSELDEVKSRLRAAGGQEPESPNKSKEKKYSSLKKDLDNLKKSIRSNDRDRNHR</sequence>
<feature type="compositionally biased region" description="Low complexity" evidence="1">
    <location>
        <begin position="49"/>
        <end position="60"/>
    </location>
</feature>
<gene>
    <name evidence="2" type="ORF">SCHPADRAFT_946282</name>
</gene>
<name>A0A0H2R4F1_9AGAM</name>
<dbReference type="AlphaFoldDB" id="A0A0H2R4F1"/>
<dbReference type="EMBL" id="KQ086226">
    <property type="protein sequence ID" value="KLO06212.1"/>
    <property type="molecule type" value="Genomic_DNA"/>
</dbReference>
<proteinExistence type="predicted"/>
<accession>A0A0H2R4F1</accession>
<feature type="region of interest" description="Disordered" evidence="1">
    <location>
        <begin position="86"/>
        <end position="143"/>
    </location>
</feature>
<dbReference type="Proteomes" id="UP000053477">
    <property type="component" value="Unassembled WGS sequence"/>
</dbReference>
<keyword evidence="3" id="KW-1185">Reference proteome</keyword>
<feature type="region of interest" description="Disordered" evidence="1">
    <location>
        <begin position="1"/>
        <end position="70"/>
    </location>
</feature>
<feature type="compositionally biased region" description="Basic and acidic residues" evidence="1">
    <location>
        <begin position="86"/>
        <end position="98"/>
    </location>
</feature>
<dbReference type="InParanoid" id="A0A0H2R4F1"/>
<organism evidence="2 3">
    <name type="scientific">Schizopora paradoxa</name>
    <dbReference type="NCBI Taxonomy" id="27342"/>
    <lineage>
        <taxon>Eukaryota</taxon>
        <taxon>Fungi</taxon>
        <taxon>Dikarya</taxon>
        <taxon>Basidiomycota</taxon>
        <taxon>Agaricomycotina</taxon>
        <taxon>Agaricomycetes</taxon>
        <taxon>Hymenochaetales</taxon>
        <taxon>Schizoporaceae</taxon>
        <taxon>Schizopora</taxon>
    </lineage>
</organism>
<evidence type="ECO:0000313" key="2">
    <source>
        <dbReference type="EMBL" id="KLO06212.1"/>
    </source>
</evidence>
<evidence type="ECO:0000256" key="1">
    <source>
        <dbReference type="SAM" id="MobiDB-lite"/>
    </source>
</evidence>
<feature type="compositionally biased region" description="Basic and acidic residues" evidence="1">
    <location>
        <begin position="110"/>
        <end position="143"/>
    </location>
</feature>
<evidence type="ECO:0000313" key="3">
    <source>
        <dbReference type="Proteomes" id="UP000053477"/>
    </source>
</evidence>
<reference evidence="2 3" key="1">
    <citation type="submission" date="2015-04" db="EMBL/GenBank/DDBJ databases">
        <title>Complete genome sequence of Schizopora paradoxa KUC8140, a cosmopolitan wood degrader in East Asia.</title>
        <authorList>
            <consortium name="DOE Joint Genome Institute"/>
            <person name="Min B."/>
            <person name="Park H."/>
            <person name="Jang Y."/>
            <person name="Kim J.-J."/>
            <person name="Kim K.H."/>
            <person name="Pangilinan J."/>
            <person name="Lipzen A."/>
            <person name="Riley R."/>
            <person name="Grigoriev I.V."/>
            <person name="Spatafora J.W."/>
            <person name="Choi I.-G."/>
        </authorList>
    </citation>
    <scope>NUCLEOTIDE SEQUENCE [LARGE SCALE GENOMIC DNA]</scope>
    <source>
        <strain evidence="2 3">KUC8140</strain>
    </source>
</reference>